<reference evidence="1 2" key="1">
    <citation type="submission" date="2023-01" db="EMBL/GenBank/DDBJ databases">
        <authorList>
            <person name="Kreplak J."/>
        </authorList>
    </citation>
    <scope>NUCLEOTIDE SEQUENCE [LARGE SCALE GENOMIC DNA]</scope>
</reference>
<evidence type="ECO:0000313" key="1">
    <source>
        <dbReference type="EMBL" id="CAI8604906.1"/>
    </source>
</evidence>
<name>A0AAV1A3L1_VICFA</name>
<accession>A0AAV1A3L1</accession>
<organism evidence="1 2">
    <name type="scientific">Vicia faba</name>
    <name type="common">Broad bean</name>
    <name type="synonym">Faba vulgaris</name>
    <dbReference type="NCBI Taxonomy" id="3906"/>
    <lineage>
        <taxon>Eukaryota</taxon>
        <taxon>Viridiplantae</taxon>
        <taxon>Streptophyta</taxon>
        <taxon>Embryophyta</taxon>
        <taxon>Tracheophyta</taxon>
        <taxon>Spermatophyta</taxon>
        <taxon>Magnoliopsida</taxon>
        <taxon>eudicotyledons</taxon>
        <taxon>Gunneridae</taxon>
        <taxon>Pentapetalae</taxon>
        <taxon>rosids</taxon>
        <taxon>fabids</taxon>
        <taxon>Fabales</taxon>
        <taxon>Fabaceae</taxon>
        <taxon>Papilionoideae</taxon>
        <taxon>50 kb inversion clade</taxon>
        <taxon>NPAAA clade</taxon>
        <taxon>Hologalegina</taxon>
        <taxon>IRL clade</taxon>
        <taxon>Fabeae</taxon>
        <taxon>Vicia</taxon>
    </lineage>
</organism>
<gene>
    <name evidence="1" type="ORF">VFH_III156480</name>
</gene>
<evidence type="ECO:0000313" key="2">
    <source>
        <dbReference type="Proteomes" id="UP001157006"/>
    </source>
</evidence>
<protein>
    <submittedName>
        <fullName evidence="1">Uncharacterized protein</fullName>
    </submittedName>
</protein>
<dbReference type="Proteomes" id="UP001157006">
    <property type="component" value="Chromosome 3"/>
</dbReference>
<keyword evidence="2" id="KW-1185">Reference proteome</keyword>
<dbReference type="AlphaFoldDB" id="A0AAV1A3L1"/>
<proteinExistence type="predicted"/>
<sequence>MIANSDPSLGPGLRILLVQSGMSYDDKSCSRMELVSLVGSNMADSQNSQLPHDLGMKLALLVTGVESEGYYHGSEFCLHRFDEPAGRITDPRSRCRAVAVATVVMWLENLTVPLTLAGRY</sequence>
<dbReference type="EMBL" id="OX451738">
    <property type="protein sequence ID" value="CAI8604906.1"/>
    <property type="molecule type" value="Genomic_DNA"/>
</dbReference>